<keyword evidence="4" id="KW-1185">Reference proteome</keyword>
<feature type="domain" description="RWD" evidence="2">
    <location>
        <begin position="106"/>
        <end position="250"/>
    </location>
</feature>
<feature type="compositionally biased region" description="Low complexity" evidence="1">
    <location>
        <begin position="26"/>
        <end position="44"/>
    </location>
</feature>
<dbReference type="STRING" id="4540.A0A3L6PWW1"/>
<feature type="region of interest" description="Disordered" evidence="1">
    <location>
        <begin position="1"/>
        <end position="49"/>
    </location>
</feature>
<dbReference type="Proteomes" id="UP000275267">
    <property type="component" value="Unassembled WGS sequence"/>
</dbReference>
<dbReference type="InterPro" id="IPR016135">
    <property type="entry name" value="UBQ-conjugating_enzyme/RWD"/>
</dbReference>
<proteinExistence type="predicted"/>
<gene>
    <name evidence="3" type="ORF">C2845_PM16G18520</name>
</gene>
<name>A0A3L6PWW1_PANMI</name>
<evidence type="ECO:0000256" key="1">
    <source>
        <dbReference type="SAM" id="MobiDB-lite"/>
    </source>
</evidence>
<evidence type="ECO:0000313" key="4">
    <source>
        <dbReference type="Proteomes" id="UP000275267"/>
    </source>
</evidence>
<accession>A0A3L6PWW1</accession>
<dbReference type="SMART" id="SM00591">
    <property type="entry name" value="RWD"/>
    <property type="match status" value="1"/>
</dbReference>
<dbReference type="InterPro" id="IPR006575">
    <property type="entry name" value="RWD_dom"/>
</dbReference>
<organism evidence="3 4">
    <name type="scientific">Panicum miliaceum</name>
    <name type="common">Proso millet</name>
    <name type="synonym">Broomcorn millet</name>
    <dbReference type="NCBI Taxonomy" id="4540"/>
    <lineage>
        <taxon>Eukaryota</taxon>
        <taxon>Viridiplantae</taxon>
        <taxon>Streptophyta</taxon>
        <taxon>Embryophyta</taxon>
        <taxon>Tracheophyta</taxon>
        <taxon>Spermatophyta</taxon>
        <taxon>Magnoliopsida</taxon>
        <taxon>Liliopsida</taxon>
        <taxon>Poales</taxon>
        <taxon>Poaceae</taxon>
        <taxon>PACMAD clade</taxon>
        <taxon>Panicoideae</taxon>
        <taxon>Panicodae</taxon>
        <taxon>Paniceae</taxon>
        <taxon>Panicinae</taxon>
        <taxon>Panicum</taxon>
        <taxon>Panicum sect. Panicum</taxon>
    </lineage>
</organism>
<dbReference type="AlphaFoldDB" id="A0A3L6PWW1"/>
<dbReference type="Gene3D" id="3.10.110.10">
    <property type="entry name" value="Ubiquitin Conjugating Enzyme"/>
    <property type="match status" value="1"/>
</dbReference>
<evidence type="ECO:0000313" key="3">
    <source>
        <dbReference type="EMBL" id="RLM66095.1"/>
    </source>
</evidence>
<dbReference type="Pfam" id="PF05773">
    <property type="entry name" value="RWD"/>
    <property type="match status" value="1"/>
</dbReference>
<protein>
    <submittedName>
        <fullName evidence="3">E3 ubiquitin-protein ligase RNF14-like</fullName>
    </submittedName>
</protein>
<dbReference type="CDD" id="cd23821">
    <property type="entry name" value="RWD_IMPACT"/>
    <property type="match status" value="1"/>
</dbReference>
<dbReference type="OrthoDB" id="1431934at2759"/>
<dbReference type="PROSITE" id="PS50908">
    <property type="entry name" value="RWD"/>
    <property type="match status" value="1"/>
</dbReference>
<sequence length="402" mass="44911">MAAAAFTGTASRRIPEPHLSGRFSDETSSSSSTSDCAESSAVACEGGGEAEEGLLDLDSPWVAAAEAESRLEAAATAVAAGLGYRAEDGHEEEEDEIRDNQQWQEDELMALEAIYGDDLVVFENKGRLRYFQIYIRYDVADGVKVCAKLSAPNASTGDVGCFDGSEHDYGPDEFSYTCNFEYPPPLILTCLLPKSYPSKEPQSFAIIAKWMDGPYVSQLCEMLDTIWAELSGQEVVYQWVEWLRDSSRSYLWIDGSMTLGPDIATRNTDNRAIPRTKSLESVIPLMLSYRSKKRYQAFLEDLHICMICLNQTKVCSPITDFNIKTVEKSASLTLTPTSEKRYQSSVIPLFRGPHTHTITMRFSPGHQYGRLTLYKETQLLYSQPNNPYTFYVATLPYSTHVI</sequence>
<reference evidence="4" key="1">
    <citation type="journal article" date="2019" name="Nat. Commun.">
        <title>The genome of broomcorn millet.</title>
        <authorList>
            <person name="Zou C."/>
            <person name="Miki D."/>
            <person name="Li D."/>
            <person name="Tang Q."/>
            <person name="Xiao L."/>
            <person name="Rajput S."/>
            <person name="Deng P."/>
            <person name="Jia W."/>
            <person name="Huang R."/>
            <person name="Zhang M."/>
            <person name="Sun Y."/>
            <person name="Hu J."/>
            <person name="Fu X."/>
            <person name="Schnable P.S."/>
            <person name="Li F."/>
            <person name="Zhang H."/>
            <person name="Feng B."/>
            <person name="Zhu X."/>
            <person name="Liu R."/>
            <person name="Schnable J.C."/>
            <person name="Zhu J.-K."/>
            <person name="Zhang H."/>
        </authorList>
    </citation>
    <scope>NUCLEOTIDE SEQUENCE [LARGE SCALE GENOMIC DNA]</scope>
</reference>
<dbReference type="SUPFAM" id="SSF54495">
    <property type="entry name" value="UBC-like"/>
    <property type="match status" value="1"/>
</dbReference>
<evidence type="ECO:0000259" key="2">
    <source>
        <dbReference type="PROSITE" id="PS50908"/>
    </source>
</evidence>
<dbReference type="EMBL" id="PQIB02000015">
    <property type="protein sequence ID" value="RLM66095.1"/>
    <property type="molecule type" value="Genomic_DNA"/>
</dbReference>
<comment type="caution">
    <text evidence="3">The sequence shown here is derived from an EMBL/GenBank/DDBJ whole genome shotgun (WGS) entry which is preliminary data.</text>
</comment>